<evidence type="ECO:0000256" key="3">
    <source>
        <dbReference type="ARBA" id="ARBA00023163"/>
    </source>
</evidence>
<dbReference type="AlphaFoldDB" id="A0A7D4XHN6"/>
<dbReference type="InterPro" id="IPR009057">
    <property type="entry name" value="Homeodomain-like_sf"/>
</dbReference>
<dbReference type="Pfam" id="PF20240">
    <property type="entry name" value="DUF6597"/>
    <property type="match status" value="1"/>
</dbReference>
<evidence type="ECO:0000259" key="4">
    <source>
        <dbReference type="PROSITE" id="PS01124"/>
    </source>
</evidence>
<dbReference type="SMART" id="SM00342">
    <property type="entry name" value="HTH_ARAC"/>
    <property type="match status" value="1"/>
</dbReference>
<dbReference type="InterPro" id="IPR018060">
    <property type="entry name" value="HTH_AraC"/>
</dbReference>
<protein>
    <submittedName>
        <fullName evidence="5">DNA-binding transcriptional activator FeaR</fullName>
    </submittedName>
</protein>
<accession>A0A7D4XHN6</accession>
<dbReference type="SUPFAM" id="SSF46689">
    <property type="entry name" value="Homeodomain-like"/>
    <property type="match status" value="1"/>
</dbReference>
<dbReference type="PROSITE" id="PS01124">
    <property type="entry name" value="HTH_ARAC_FAMILY_2"/>
    <property type="match status" value="1"/>
</dbReference>
<organism evidence="5">
    <name type="scientific">Vitiosangium cumulatum</name>
    <dbReference type="NCBI Taxonomy" id="1867796"/>
    <lineage>
        <taxon>Bacteria</taxon>
        <taxon>Pseudomonadati</taxon>
        <taxon>Myxococcota</taxon>
        <taxon>Myxococcia</taxon>
        <taxon>Myxococcales</taxon>
        <taxon>Cystobacterineae</taxon>
        <taxon>Archangiaceae</taxon>
        <taxon>Vitiosangium</taxon>
    </lineage>
</organism>
<feature type="domain" description="HTH araC/xylS-type" evidence="4">
    <location>
        <begin position="163"/>
        <end position="264"/>
    </location>
</feature>
<dbReference type="GO" id="GO:0043565">
    <property type="term" value="F:sequence-specific DNA binding"/>
    <property type="evidence" value="ECO:0007669"/>
    <property type="project" value="InterPro"/>
</dbReference>
<name>A0A7D4XHN6_9BACT</name>
<dbReference type="GO" id="GO:0003700">
    <property type="term" value="F:DNA-binding transcription factor activity"/>
    <property type="evidence" value="ECO:0007669"/>
    <property type="project" value="InterPro"/>
</dbReference>
<keyword evidence="3" id="KW-0804">Transcription</keyword>
<dbReference type="PANTHER" id="PTHR46796:SF15">
    <property type="entry name" value="BLL1074 PROTEIN"/>
    <property type="match status" value="1"/>
</dbReference>
<dbReference type="Gene3D" id="1.10.10.60">
    <property type="entry name" value="Homeodomain-like"/>
    <property type="match status" value="1"/>
</dbReference>
<proteinExistence type="predicted"/>
<dbReference type="InterPro" id="IPR050204">
    <property type="entry name" value="AraC_XylS_family_regulators"/>
</dbReference>
<sequence length="282" mass="31666">MSAPSTSQRGILNPHEGRKHFHLARHAPAGDLSFFVERHWIIRWDLRGQEPFEQEVLPHPCVNLVVEAGRSAVHGVDTRRFVARLEGKGQVVGTKFRPGAFFPFVRVPMSGLTDRSLPLEELFGPAGAALEPAVLASDDEREQLSLVEAFLRQRLPERDDTVATVVHIIQRALECREVTRVEELSIRVGHSVRTLQRLFRQYVGVSPKWVIRRFRLHEAAERVVSGGQVDWAALAQELGYFDQAHFIRDFKSQVGRSPTEYAALCTPHAGGRAMTRSLTGSP</sequence>
<dbReference type="InterPro" id="IPR046532">
    <property type="entry name" value="DUF6597"/>
</dbReference>
<reference evidence="5" key="1">
    <citation type="journal article" date="2020" name="Molecules">
        <title>2-Hydroxysorangiadenosine: Structure and Biosynthesis of a Myxobacterial Sesquiterpene-Nucleoside.</title>
        <authorList>
            <person name="Okoth D.A."/>
            <person name="Hug J.J."/>
            <person name="Garcia R."/>
            <person name="Sproer C."/>
            <person name="Overmann J."/>
            <person name="Muller R."/>
        </authorList>
    </citation>
    <scope>NUCLEOTIDE SEQUENCE</scope>
    <source>
        <strain evidence="5">MCy10943</strain>
    </source>
</reference>
<evidence type="ECO:0000313" key="5">
    <source>
        <dbReference type="EMBL" id="QKW93808.1"/>
    </source>
</evidence>
<keyword evidence="1" id="KW-0805">Transcription regulation</keyword>
<dbReference type="PANTHER" id="PTHR46796">
    <property type="entry name" value="HTH-TYPE TRANSCRIPTIONAL ACTIVATOR RHAS-RELATED"/>
    <property type="match status" value="1"/>
</dbReference>
<evidence type="ECO:0000256" key="2">
    <source>
        <dbReference type="ARBA" id="ARBA00023125"/>
    </source>
</evidence>
<keyword evidence="2 5" id="KW-0238">DNA-binding</keyword>
<dbReference type="Pfam" id="PF12833">
    <property type="entry name" value="HTH_18"/>
    <property type="match status" value="1"/>
</dbReference>
<dbReference type="EMBL" id="MT520816">
    <property type="protein sequence ID" value="QKW93808.1"/>
    <property type="molecule type" value="Genomic_DNA"/>
</dbReference>
<evidence type="ECO:0000256" key="1">
    <source>
        <dbReference type="ARBA" id="ARBA00023015"/>
    </source>
</evidence>